<dbReference type="InterPro" id="IPR010930">
    <property type="entry name" value="Flg_bb/hook_C_dom"/>
</dbReference>
<organism evidence="6 7">
    <name type="scientific">Sulfoacidibacillus ferrooxidans</name>
    <dbReference type="NCBI Taxonomy" id="2005001"/>
    <lineage>
        <taxon>Bacteria</taxon>
        <taxon>Bacillati</taxon>
        <taxon>Bacillota</taxon>
        <taxon>Bacilli</taxon>
        <taxon>Bacillales</taxon>
        <taxon>Alicyclobacillaceae</taxon>
        <taxon>Sulfoacidibacillus</taxon>
    </lineage>
</organism>
<feature type="domain" description="Flagellar basal body rod protein N-terminal" evidence="3">
    <location>
        <begin position="4"/>
        <end position="33"/>
    </location>
</feature>
<protein>
    <submittedName>
        <fullName evidence="6">Flagellar basal-body rod protein FlgG</fullName>
    </submittedName>
</protein>
<dbReference type="PROSITE" id="PS00588">
    <property type="entry name" value="FLAGELLA_BB_ROD"/>
    <property type="match status" value="1"/>
</dbReference>
<evidence type="ECO:0000259" key="5">
    <source>
        <dbReference type="Pfam" id="PF22692"/>
    </source>
</evidence>
<evidence type="ECO:0000313" key="6">
    <source>
        <dbReference type="EMBL" id="MCI0183397.1"/>
    </source>
</evidence>
<dbReference type="InterPro" id="IPR019776">
    <property type="entry name" value="Flagellar_basal_body_rod_CS"/>
</dbReference>
<evidence type="ECO:0000259" key="4">
    <source>
        <dbReference type="Pfam" id="PF06429"/>
    </source>
</evidence>
<dbReference type="SUPFAM" id="SSF117143">
    <property type="entry name" value="Flagellar hook protein flgE"/>
    <property type="match status" value="1"/>
</dbReference>
<keyword evidence="7" id="KW-1185">Reference proteome</keyword>
<comment type="similarity">
    <text evidence="1 2">Belongs to the flagella basal body rod proteins family.</text>
</comment>
<comment type="caution">
    <text evidence="6">The sequence shown here is derived from an EMBL/GenBank/DDBJ whole genome shotgun (WGS) entry which is preliminary data.</text>
</comment>
<dbReference type="Pfam" id="PF22692">
    <property type="entry name" value="LlgE_F_G_D1"/>
    <property type="match status" value="1"/>
</dbReference>
<name>A0A9X1VCA1_9BACL</name>
<dbReference type="Proteomes" id="UP001139263">
    <property type="component" value="Unassembled WGS sequence"/>
</dbReference>
<evidence type="ECO:0000259" key="3">
    <source>
        <dbReference type="Pfam" id="PF00460"/>
    </source>
</evidence>
<evidence type="ECO:0000313" key="7">
    <source>
        <dbReference type="Proteomes" id="UP001139263"/>
    </source>
</evidence>
<dbReference type="EMBL" id="JALBUF010000004">
    <property type="protein sequence ID" value="MCI0183397.1"/>
    <property type="molecule type" value="Genomic_DNA"/>
</dbReference>
<dbReference type="Pfam" id="PF06429">
    <property type="entry name" value="Flg_bbr_C"/>
    <property type="match status" value="1"/>
</dbReference>
<keyword evidence="6" id="KW-0969">Cilium</keyword>
<feature type="domain" description="Flagellar hook protein FlgE/F/G-like D1" evidence="5">
    <location>
        <begin position="96"/>
        <end position="168"/>
    </location>
</feature>
<gene>
    <name evidence="6" type="primary">flgG_2</name>
    <name evidence="6" type="ORF">MM817_01674</name>
</gene>
<sequence length="273" mass="28001">MSLLSVAGSGLLSQSLQLDTISNNIANVNTPGYASVGATFEDNLTQVYGQSPLTEGLPDRQTAAGLWLGDGAHAVFNRESFANGSTLQTQDPLDMAVVGDGFFTVGLSGGRVGYTRAGHFIESQDAKTGTAFLALPDGSPVLSTSGQPLDMTGVNASTVSVAPDGILTGVTATGTPVRIGQLGLAYVSHPGSALYSVGNSVYALNPGYAVTTNGTPGAPTSLFGQVKGSMLEGSNVNLNQQMSQLVQTQQAYEMSSDAINIANKMMGLEDQLS</sequence>
<keyword evidence="6" id="KW-0282">Flagellum</keyword>
<evidence type="ECO:0000256" key="1">
    <source>
        <dbReference type="ARBA" id="ARBA00009677"/>
    </source>
</evidence>
<keyword evidence="6" id="KW-0966">Cell projection</keyword>
<dbReference type="Pfam" id="PF00460">
    <property type="entry name" value="Flg_bb_rod"/>
    <property type="match status" value="1"/>
</dbReference>
<reference evidence="6" key="1">
    <citation type="submission" date="2022-03" db="EMBL/GenBank/DDBJ databases">
        <title>Draft Genome Sequence of Firmicute Strain S0AB, a Heterotrophic Iron/Sulfur-Oxidizing Extreme Acidophile.</title>
        <authorList>
            <person name="Vergara E."/>
            <person name="Pakostova E."/>
            <person name="Johnson D.B."/>
            <person name="Holmes D.S."/>
        </authorList>
    </citation>
    <scope>NUCLEOTIDE SEQUENCE</scope>
    <source>
        <strain evidence="6">S0AB</strain>
    </source>
</reference>
<dbReference type="GO" id="GO:0009425">
    <property type="term" value="C:bacterial-type flagellum basal body"/>
    <property type="evidence" value="ECO:0007669"/>
    <property type="project" value="UniProtKB-SubCell"/>
</dbReference>
<dbReference type="GO" id="GO:0071978">
    <property type="term" value="P:bacterial-type flagellum-dependent swarming motility"/>
    <property type="evidence" value="ECO:0007669"/>
    <property type="project" value="TreeGrafter"/>
</dbReference>
<dbReference type="InterPro" id="IPR053967">
    <property type="entry name" value="LlgE_F_G-like_D1"/>
</dbReference>
<dbReference type="RefSeq" id="WP_241713655.1">
    <property type="nucleotide sequence ID" value="NZ_JALBUF010000004.1"/>
</dbReference>
<dbReference type="AlphaFoldDB" id="A0A9X1VCA1"/>
<dbReference type="InterPro" id="IPR037925">
    <property type="entry name" value="FlgE/F/G-like"/>
</dbReference>
<dbReference type="NCBIfam" id="TIGR03506">
    <property type="entry name" value="FlgEFG_subfam"/>
    <property type="match status" value="1"/>
</dbReference>
<comment type="subcellular location">
    <subcellularLocation>
        <location evidence="2">Bacterial flagellum basal body</location>
    </subcellularLocation>
</comment>
<proteinExistence type="inferred from homology"/>
<dbReference type="PANTHER" id="PTHR30435">
    <property type="entry name" value="FLAGELLAR PROTEIN"/>
    <property type="match status" value="1"/>
</dbReference>
<keyword evidence="2" id="KW-0975">Bacterial flagellum</keyword>
<dbReference type="InterPro" id="IPR020013">
    <property type="entry name" value="Flagellar_FlgE/F/G"/>
</dbReference>
<evidence type="ECO:0000256" key="2">
    <source>
        <dbReference type="RuleBase" id="RU362116"/>
    </source>
</evidence>
<dbReference type="InterPro" id="IPR001444">
    <property type="entry name" value="Flag_bb_rod_N"/>
</dbReference>
<feature type="domain" description="Flagellar basal-body/hook protein C-terminal" evidence="4">
    <location>
        <begin position="229"/>
        <end position="267"/>
    </location>
</feature>
<accession>A0A9X1VCA1</accession>
<dbReference type="PANTHER" id="PTHR30435:SF19">
    <property type="entry name" value="FLAGELLAR BASAL-BODY ROD PROTEIN FLGG"/>
    <property type="match status" value="1"/>
</dbReference>